<name>A0A9N7YU81_PLEPL</name>
<evidence type="ECO:0000313" key="2">
    <source>
        <dbReference type="EMBL" id="CAB1437433.1"/>
    </source>
</evidence>
<accession>A0A9N7YU81</accession>
<sequence length="118" mass="13199">MSASWRRRRTLYARCQSVTLAHQRPDEGDIRLQDMSKYPEESKREFKGKIWVRPRAGASVIKRVNAYGPSVSSQSSRSTSPLNSSCHLRVSSSGSPGLSCNKQTLHVNNMNPHPVSTE</sequence>
<protein>
    <submittedName>
        <fullName evidence="2">Uncharacterized protein</fullName>
    </submittedName>
</protein>
<feature type="region of interest" description="Disordered" evidence="1">
    <location>
        <begin position="68"/>
        <end position="118"/>
    </location>
</feature>
<dbReference type="EMBL" id="CADEAL010002024">
    <property type="protein sequence ID" value="CAB1437433.1"/>
    <property type="molecule type" value="Genomic_DNA"/>
</dbReference>
<reference evidence="2" key="1">
    <citation type="submission" date="2020-03" db="EMBL/GenBank/DDBJ databases">
        <authorList>
            <person name="Weist P."/>
        </authorList>
    </citation>
    <scope>NUCLEOTIDE SEQUENCE</scope>
</reference>
<dbReference type="Proteomes" id="UP001153269">
    <property type="component" value="Unassembled WGS sequence"/>
</dbReference>
<dbReference type="AlphaFoldDB" id="A0A9N7YU81"/>
<evidence type="ECO:0000256" key="1">
    <source>
        <dbReference type="SAM" id="MobiDB-lite"/>
    </source>
</evidence>
<feature type="compositionally biased region" description="Low complexity" evidence="1">
    <location>
        <begin position="70"/>
        <end position="85"/>
    </location>
</feature>
<gene>
    <name evidence="2" type="ORF">PLEPLA_LOCUS25415</name>
</gene>
<evidence type="ECO:0000313" key="3">
    <source>
        <dbReference type="Proteomes" id="UP001153269"/>
    </source>
</evidence>
<proteinExistence type="predicted"/>
<keyword evidence="3" id="KW-1185">Reference proteome</keyword>
<comment type="caution">
    <text evidence="2">The sequence shown here is derived from an EMBL/GenBank/DDBJ whole genome shotgun (WGS) entry which is preliminary data.</text>
</comment>
<feature type="compositionally biased region" description="Polar residues" evidence="1">
    <location>
        <begin position="90"/>
        <end position="118"/>
    </location>
</feature>
<organism evidence="2 3">
    <name type="scientific">Pleuronectes platessa</name>
    <name type="common">European plaice</name>
    <dbReference type="NCBI Taxonomy" id="8262"/>
    <lineage>
        <taxon>Eukaryota</taxon>
        <taxon>Metazoa</taxon>
        <taxon>Chordata</taxon>
        <taxon>Craniata</taxon>
        <taxon>Vertebrata</taxon>
        <taxon>Euteleostomi</taxon>
        <taxon>Actinopterygii</taxon>
        <taxon>Neopterygii</taxon>
        <taxon>Teleostei</taxon>
        <taxon>Neoteleostei</taxon>
        <taxon>Acanthomorphata</taxon>
        <taxon>Carangaria</taxon>
        <taxon>Pleuronectiformes</taxon>
        <taxon>Pleuronectoidei</taxon>
        <taxon>Pleuronectidae</taxon>
        <taxon>Pleuronectes</taxon>
    </lineage>
</organism>